<evidence type="ECO:0000313" key="2">
    <source>
        <dbReference type="Proteomes" id="UP000053424"/>
    </source>
</evidence>
<gene>
    <name evidence="1" type="ORF">M413DRAFT_267360</name>
</gene>
<dbReference type="EMBL" id="KN831770">
    <property type="protein sequence ID" value="KIM46994.1"/>
    <property type="molecule type" value="Genomic_DNA"/>
</dbReference>
<proteinExistence type="predicted"/>
<reference evidence="2" key="2">
    <citation type="submission" date="2015-01" db="EMBL/GenBank/DDBJ databases">
        <title>Evolutionary Origins and Diversification of the Mycorrhizal Mutualists.</title>
        <authorList>
            <consortium name="DOE Joint Genome Institute"/>
            <consortium name="Mycorrhizal Genomics Consortium"/>
            <person name="Kohler A."/>
            <person name="Kuo A."/>
            <person name="Nagy L.G."/>
            <person name="Floudas D."/>
            <person name="Copeland A."/>
            <person name="Barry K.W."/>
            <person name="Cichocki N."/>
            <person name="Veneault-Fourrey C."/>
            <person name="LaButti K."/>
            <person name="Lindquist E.A."/>
            <person name="Lipzen A."/>
            <person name="Lundell T."/>
            <person name="Morin E."/>
            <person name="Murat C."/>
            <person name="Riley R."/>
            <person name="Ohm R."/>
            <person name="Sun H."/>
            <person name="Tunlid A."/>
            <person name="Henrissat B."/>
            <person name="Grigoriev I.V."/>
            <person name="Hibbett D.S."/>
            <person name="Martin F."/>
        </authorList>
    </citation>
    <scope>NUCLEOTIDE SEQUENCE [LARGE SCALE GENOMIC DNA]</scope>
    <source>
        <strain evidence="2">h7</strain>
    </source>
</reference>
<dbReference type="Proteomes" id="UP000053424">
    <property type="component" value="Unassembled WGS sequence"/>
</dbReference>
<dbReference type="AlphaFoldDB" id="A0A0C3CSE2"/>
<dbReference type="HOGENOM" id="CLU_1749888_0_0_1"/>
<organism evidence="1 2">
    <name type="scientific">Hebeloma cylindrosporum</name>
    <dbReference type="NCBI Taxonomy" id="76867"/>
    <lineage>
        <taxon>Eukaryota</taxon>
        <taxon>Fungi</taxon>
        <taxon>Dikarya</taxon>
        <taxon>Basidiomycota</taxon>
        <taxon>Agaricomycotina</taxon>
        <taxon>Agaricomycetes</taxon>
        <taxon>Agaricomycetidae</taxon>
        <taxon>Agaricales</taxon>
        <taxon>Agaricineae</taxon>
        <taxon>Hymenogastraceae</taxon>
        <taxon>Hebeloma</taxon>
    </lineage>
</organism>
<reference evidence="1 2" key="1">
    <citation type="submission" date="2014-04" db="EMBL/GenBank/DDBJ databases">
        <authorList>
            <consortium name="DOE Joint Genome Institute"/>
            <person name="Kuo A."/>
            <person name="Gay G."/>
            <person name="Dore J."/>
            <person name="Kohler A."/>
            <person name="Nagy L.G."/>
            <person name="Floudas D."/>
            <person name="Copeland A."/>
            <person name="Barry K.W."/>
            <person name="Cichocki N."/>
            <person name="Veneault-Fourrey C."/>
            <person name="LaButti K."/>
            <person name="Lindquist E.A."/>
            <person name="Lipzen A."/>
            <person name="Lundell T."/>
            <person name="Morin E."/>
            <person name="Murat C."/>
            <person name="Sun H."/>
            <person name="Tunlid A."/>
            <person name="Henrissat B."/>
            <person name="Grigoriev I.V."/>
            <person name="Hibbett D.S."/>
            <person name="Martin F."/>
            <person name="Nordberg H.P."/>
            <person name="Cantor M.N."/>
            <person name="Hua S.X."/>
        </authorList>
    </citation>
    <scope>NUCLEOTIDE SEQUENCE [LARGE SCALE GENOMIC DNA]</scope>
    <source>
        <strain evidence="2">h7</strain>
    </source>
</reference>
<sequence length="149" mass="16974">MTVVPSVPRRISPILFLRPYPRLICSTIIPFPSCHRTYPDLPTSHRSWVHLPQTRLLAIAIFQALKTTTLRMHDHSTIPDMNGAMEKGVVRRYLFPRIRISLTQNRIPDIKPRSALAIHIQPPFLHSISGSITLGSSRLLEQSNSYISM</sequence>
<keyword evidence="2" id="KW-1185">Reference proteome</keyword>
<name>A0A0C3CSE2_HEBCY</name>
<accession>A0A0C3CSE2</accession>
<protein>
    <submittedName>
        <fullName evidence="1">Uncharacterized protein</fullName>
    </submittedName>
</protein>
<evidence type="ECO:0000313" key="1">
    <source>
        <dbReference type="EMBL" id="KIM46994.1"/>
    </source>
</evidence>